<dbReference type="EMBL" id="WNTK01000010">
    <property type="protein sequence ID" value="KAG9477115.1"/>
    <property type="molecule type" value="Genomic_DNA"/>
</dbReference>
<comment type="caution">
    <text evidence="2">The sequence shown here is derived from an EMBL/GenBank/DDBJ whole genome shotgun (WGS) entry which is preliminary data.</text>
</comment>
<protein>
    <submittedName>
        <fullName evidence="2">Uncharacterized protein</fullName>
    </submittedName>
</protein>
<keyword evidence="1" id="KW-0472">Membrane</keyword>
<feature type="transmembrane region" description="Helical" evidence="1">
    <location>
        <begin position="39"/>
        <end position="59"/>
    </location>
</feature>
<evidence type="ECO:0000256" key="1">
    <source>
        <dbReference type="SAM" id="Phobius"/>
    </source>
</evidence>
<keyword evidence="1" id="KW-1133">Transmembrane helix</keyword>
<dbReference type="AlphaFoldDB" id="A0A8J6EY17"/>
<gene>
    <name evidence="2" type="ORF">GDO78_002489</name>
</gene>
<dbReference type="Proteomes" id="UP000770717">
    <property type="component" value="Unassembled WGS sequence"/>
</dbReference>
<sequence length="96" mass="11363">MIMYKLTHGGSYCWLSLSLSLMLIFLCVVFISYSSFSYLFIFLLYFVIFCFFTPISWFYTPITHKDRSVSSLSAVNRLQQFKMNFTLFPGLFFFSC</sequence>
<proteinExistence type="predicted"/>
<organism evidence="2 3">
    <name type="scientific">Eleutherodactylus coqui</name>
    <name type="common">Puerto Rican coqui</name>
    <dbReference type="NCBI Taxonomy" id="57060"/>
    <lineage>
        <taxon>Eukaryota</taxon>
        <taxon>Metazoa</taxon>
        <taxon>Chordata</taxon>
        <taxon>Craniata</taxon>
        <taxon>Vertebrata</taxon>
        <taxon>Euteleostomi</taxon>
        <taxon>Amphibia</taxon>
        <taxon>Batrachia</taxon>
        <taxon>Anura</taxon>
        <taxon>Neobatrachia</taxon>
        <taxon>Hyloidea</taxon>
        <taxon>Eleutherodactylidae</taxon>
        <taxon>Eleutherodactylinae</taxon>
        <taxon>Eleutherodactylus</taxon>
        <taxon>Eleutherodactylus</taxon>
    </lineage>
</organism>
<accession>A0A8J6EY17</accession>
<name>A0A8J6EY17_ELECQ</name>
<reference evidence="2" key="1">
    <citation type="thesis" date="2020" institute="ProQuest LLC" country="789 East Eisenhower Parkway, Ann Arbor, MI, USA">
        <title>Comparative Genomics and Chromosome Evolution.</title>
        <authorList>
            <person name="Mudd A.B."/>
        </authorList>
    </citation>
    <scope>NUCLEOTIDE SEQUENCE</scope>
    <source>
        <strain evidence="2">HN-11 Male</strain>
        <tissue evidence="2">Kidney and liver</tissue>
    </source>
</reference>
<keyword evidence="3" id="KW-1185">Reference proteome</keyword>
<keyword evidence="1" id="KW-0812">Transmembrane</keyword>
<feature type="transmembrane region" description="Helical" evidence="1">
    <location>
        <begin position="12"/>
        <end position="33"/>
    </location>
</feature>
<evidence type="ECO:0000313" key="2">
    <source>
        <dbReference type="EMBL" id="KAG9477115.1"/>
    </source>
</evidence>
<evidence type="ECO:0000313" key="3">
    <source>
        <dbReference type="Proteomes" id="UP000770717"/>
    </source>
</evidence>